<organism evidence="3 4">
    <name type="scientific">Paralvinella palmiformis</name>
    <dbReference type="NCBI Taxonomy" id="53620"/>
    <lineage>
        <taxon>Eukaryota</taxon>
        <taxon>Metazoa</taxon>
        <taxon>Spiralia</taxon>
        <taxon>Lophotrochozoa</taxon>
        <taxon>Annelida</taxon>
        <taxon>Polychaeta</taxon>
        <taxon>Sedentaria</taxon>
        <taxon>Canalipalpata</taxon>
        <taxon>Terebellida</taxon>
        <taxon>Terebelliformia</taxon>
        <taxon>Alvinellidae</taxon>
        <taxon>Paralvinella</taxon>
    </lineage>
</organism>
<dbReference type="Proteomes" id="UP001208570">
    <property type="component" value="Unassembled WGS sequence"/>
</dbReference>
<feature type="domain" description="Apple" evidence="2">
    <location>
        <begin position="65"/>
        <end position="149"/>
    </location>
</feature>
<dbReference type="InterPro" id="IPR003609">
    <property type="entry name" value="Pan_app"/>
</dbReference>
<evidence type="ECO:0000256" key="1">
    <source>
        <dbReference type="SAM" id="Phobius"/>
    </source>
</evidence>
<dbReference type="AlphaFoldDB" id="A0AAD9JP00"/>
<keyword evidence="4" id="KW-1185">Reference proteome</keyword>
<protein>
    <recommendedName>
        <fullName evidence="2">Apple domain-containing protein</fullName>
    </recommendedName>
</protein>
<dbReference type="PROSITE" id="PS50948">
    <property type="entry name" value="PAN"/>
    <property type="match status" value="1"/>
</dbReference>
<sequence length="365" mass="41592">MYWFLYFTASCVSSEWISIPGHKLLADVHTVVGGKDWQTFCTQECTSRLECATFDSYSVQGIHYCDLSPEYSPLESREYSTHWEYRRLCALENGATVSEEDCLLECMSSDTCQIVSYYKGTCQHSSSEQIITSITSSELGWSQYKKKLCFSKGSRFLAIRTTTGSKAYIVRTTPWGTTTPYWISTRGPVGGSRSTRAGLTTLRSMTTSQTITPSTSCSDDIFKYLFCIACAIIFILIVIYVGIYHRKKLCKRNDNDINQQQMDYLHTVETSGQVLSQGPQMGTTIYQNNLRSYEDIEQPKGMTHNTKEHVKNKYEKSMSIRGTTVRPQYENIKVTQWKVSVLVTSITDKLMMVLRPSLWRAKCNV</sequence>
<feature type="transmembrane region" description="Helical" evidence="1">
    <location>
        <begin position="221"/>
        <end position="243"/>
    </location>
</feature>
<dbReference type="EMBL" id="JAODUP010000206">
    <property type="protein sequence ID" value="KAK2156754.1"/>
    <property type="molecule type" value="Genomic_DNA"/>
</dbReference>
<reference evidence="3" key="1">
    <citation type="journal article" date="2023" name="Mol. Biol. Evol.">
        <title>Third-Generation Sequencing Reveals the Adaptive Role of the Epigenome in Three Deep-Sea Polychaetes.</title>
        <authorList>
            <person name="Perez M."/>
            <person name="Aroh O."/>
            <person name="Sun Y."/>
            <person name="Lan Y."/>
            <person name="Juniper S.K."/>
            <person name="Young C.R."/>
            <person name="Angers B."/>
            <person name="Qian P.Y."/>
        </authorList>
    </citation>
    <scope>NUCLEOTIDE SEQUENCE</scope>
    <source>
        <strain evidence="3">P08H-3</strain>
    </source>
</reference>
<evidence type="ECO:0000313" key="3">
    <source>
        <dbReference type="EMBL" id="KAK2156754.1"/>
    </source>
</evidence>
<evidence type="ECO:0000313" key="4">
    <source>
        <dbReference type="Proteomes" id="UP001208570"/>
    </source>
</evidence>
<evidence type="ECO:0000259" key="2">
    <source>
        <dbReference type="PROSITE" id="PS50948"/>
    </source>
</evidence>
<name>A0AAD9JP00_9ANNE</name>
<keyword evidence="1" id="KW-0472">Membrane</keyword>
<keyword evidence="1" id="KW-1133">Transmembrane helix</keyword>
<keyword evidence="1" id="KW-0812">Transmembrane</keyword>
<gene>
    <name evidence="3" type="ORF">LSH36_206g04073</name>
</gene>
<proteinExistence type="predicted"/>
<accession>A0AAD9JP00</accession>
<comment type="caution">
    <text evidence="3">The sequence shown here is derived from an EMBL/GenBank/DDBJ whole genome shotgun (WGS) entry which is preliminary data.</text>
</comment>